<gene>
    <name evidence="2" type="ORF">HDF15_004052</name>
</gene>
<feature type="chain" id="PRO_5031422387" evidence="1">
    <location>
        <begin position="25"/>
        <end position="199"/>
    </location>
</feature>
<proteinExistence type="predicted"/>
<dbReference type="Proteomes" id="UP000584867">
    <property type="component" value="Unassembled WGS sequence"/>
</dbReference>
<keyword evidence="1" id="KW-0732">Signal</keyword>
<dbReference type="RefSeq" id="WP_184258590.1">
    <property type="nucleotide sequence ID" value="NZ_JACHIO010000019.1"/>
</dbReference>
<protein>
    <submittedName>
        <fullName evidence="2">Uncharacterized protein</fullName>
    </submittedName>
</protein>
<evidence type="ECO:0000313" key="3">
    <source>
        <dbReference type="Proteomes" id="UP000584867"/>
    </source>
</evidence>
<reference evidence="2 3" key="1">
    <citation type="submission" date="2020-08" db="EMBL/GenBank/DDBJ databases">
        <title>Genomic Encyclopedia of Type Strains, Phase IV (KMG-V): Genome sequencing to study the core and pangenomes of soil and plant-associated prokaryotes.</title>
        <authorList>
            <person name="Whitman W."/>
        </authorList>
    </citation>
    <scope>NUCLEOTIDE SEQUENCE [LARGE SCALE GENOMIC DNA]</scope>
    <source>
        <strain evidence="2 3">X5P3</strain>
    </source>
</reference>
<dbReference type="EMBL" id="JACHIO010000019">
    <property type="protein sequence ID" value="MBB5065682.1"/>
    <property type="molecule type" value="Genomic_DNA"/>
</dbReference>
<name>A0A7W7ZTV4_9BACT</name>
<feature type="signal peptide" evidence="1">
    <location>
        <begin position="1"/>
        <end position="24"/>
    </location>
</feature>
<sequence>MKLAPLRILLALASAAFIATQAHAIELRISSKALEQTLTRQLFTGEGGRYYIRGKAGSACYVYAEAPKVSFVNDRVVVHVKTHSKLGTGLRGACIGIGLNTDADVSIIPDAQGEIIGFRDARIERLSDSKELNFLLVPFLSRQLPQQMKVNAADLMRQLLSNSAQTTGYDLKLDNLKIHSMQVDGDALAVDLDGTLSVH</sequence>
<dbReference type="AlphaFoldDB" id="A0A7W7ZTV4"/>
<organism evidence="2 3">
    <name type="scientific">Granulicella mallensis</name>
    <dbReference type="NCBI Taxonomy" id="940614"/>
    <lineage>
        <taxon>Bacteria</taxon>
        <taxon>Pseudomonadati</taxon>
        <taxon>Acidobacteriota</taxon>
        <taxon>Terriglobia</taxon>
        <taxon>Terriglobales</taxon>
        <taxon>Acidobacteriaceae</taxon>
        <taxon>Granulicella</taxon>
    </lineage>
</organism>
<evidence type="ECO:0000256" key="1">
    <source>
        <dbReference type="SAM" id="SignalP"/>
    </source>
</evidence>
<evidence type="ECO:0000313" key="2">
    <source>
        <dbReference type="EMBL" id="MBB5065682.1"/>
    </source>
</evidence>
<comment type="caution">
    <text evidence="2">The sequence shown here is derived from an EMBL/GenBank/DDBJ whole genome shotgun (WGS) entry which is preliminary data.</text>
</comment>
<accession>A0A7W7ZTV4</accession>